<feature type="region of interest" description="Disordered" evidence="1">
    <location>
        <begin position="1"/>
        <end position="58"/>
    </location>
</feature>
<keyword evidence="3" id="KW-1185">Reference proteome</keyword>
<feature type="compositionally biased region" description="Low complexity" evidence="1">
    <location>
        <begin position="26"/>
        <end position="36"/>
    </location>
</feature>
<feature type="compositionally biased region" description="Low complexity" evidence="1">
    <location>
        <begin position="378"/>
        <end position="389"/>
    </location>
</feature>
<name>A0A5C3QGU1_9AGAR</name>
<evidence type="ECO:0000313" key="3">
    <source>
        <dbReference type="Proteomes" id="UP000305067"/>
    </source>
</evidence>
<evidence type="ECO:0000256" key="1">
    <source>
        <dbReference type="SAM" id="MobiDB-lite"/>
    </source>
</evidence>
<gene>
    <name evidence="2" type="ORF">BDV98DRAFT_604775</name>
</gene>
<proteinExistence type="predicted"/>
<dbReference type="AlphaFoldDB" id="A0A5C3QGU1"/>
<evidence type="ECO:0000313" key="2">
    <source>
        <dbReference type="EMBL" id="TFL00952.1"/>
    </source>
</evidence>
<feature type="region of interest" description="Disordered" evidence="1">
    <location>
        <begin position="861"/>
        <end position="910"/>
    </location>
</feature>
<dbReference type="Proteomes" id="UP000305067">
    <property type="component" value="Unassembled WGS sequence"/>
</dbReference>
<protein>
    <recommendedName>
        <fullName evidence="4">Cohesin loading factor-domain-containing protein</fullName>
    </recommendedName>
</protein>
<feature type="region of interest" description="Disordered" evidence="1">
    <location>
        <begin position="332"/>
        <end position="407"/>
    </location>
</feature>
<evidence type="ECO:0008006" key="4">
    <source>
        <dbReference type="Google" id="ProtNLM"/>
    </source>
</evidence>
<feature type="compositionally biased region" description="Basic and acidic residues" evidence="1">
    <location>
        <begin position="864"/>
        <end position="910"/>
    </location>
</feature>
<feature type="region of interest" description="Disordered" evidence="1">
    <location>
        <begin position="481"/>
        <end position="502"/>
    </location>
</feature>
<feature type="region of interest" description="Disordered" evidence="1">
    <location>
        <begin position="221"/>
        <end position="264"/>
    </location>
</feature>
<organism evidence="2 3">
    <name type="scientific">Pterulicium gracile</name>
    <dbReference type="NCBI Taxonomy" id="1884261"/>
    <lineage>
        <taxon>Eukaryota</taxon>
        <taxon>Fungi</taxon>
        <taxon>Dikarya</taxon>
        <taxon>Basidiomycota</taxon>
        <taxon>Agaricomycotina</taxon>
        <taxon>Agaricomycetes</taxon>
        <taxon>Agaricomycetidae</taxon>
        <taxon>Agaricales</taxon>
        <taxon>Pleurotineae</taxon>
        <taxon>Pterulaceae</taxon>
        <taxon>Pterulicium</taxon>
    </lineage>
</organism>
<feature type="compositionally biased region" description="Basic and acidic residues" evidence="1">
    <location>
        <begin position="333"/>
        <end position="346"/>
    </location>
</feature>
<dbReference type="EMBL" id="ML178826">
    <property type="protein sequence ID" value="TFL00952.1"/>
    <property type="molecule type" value="Genomic_DNA"/>
</dbReference>
<accession>A0A5C3QGU1</accession>
<dbReference type="OrthoDB" id="5565328at2759"/>
<feature type="compositionally biased region" description="Polar residues" evidence="1">
    <location>
        <begin position="481"/>
        <end position="494"/>
    </location>
</feature>
<dbReference type="STRING" id="1884261.A0A5C3QGU1"/>
<sequence>MKRGCSPSATTSGDEERPVKRLKVHSSLTSSLSSPLSSPPSSPTPASTSKLPPPQTQVPDHVLLLSLPSRMIHPPNHPDYPKSLYVALTAARRAVHLHYPLEVDVELQAWVTLAEVGMRVMEAKFGDDLEWTRDVPVEVEKALSKALVMTQKHPSLRSHATRIVLLSAKLATRQHNHKYAQSLLKKQISTLSSTPPSPALYESYLEYINILLASAAESTTTTTSTTPFDTTDIFSLPVSTPSRTQGRSKRSPVKPRATAPETNQKILSTTLTALHTLSSLAQTHQEANLVILCAYIRYKVLFSTGYVSKDDSSSLSKVAAEAEAALGLEFPMDEIRDGSSPKKSSETKTTLLEAPIRRTGGGNGDKSPFLETTNVEGSSSVSRTSSGKSIDQENLGPHPPLAPQKLPADTVHKPIVDAPATESTPAPSPHETYLQDTYLATMKIHVLTLSVLYYTNQGNATESNKRLNMLHGVMDAFCVSNPPSSQADSPSKPTRQWGPGDGTLLVPLSSATSLFSNPDPLPANRSLPRSRQYLTMQTTHPLTLFSLTFLVSAVSKRDAVGRKPRRGVFASEGERVCVGLREDMGKGKEREDVGVEYSRWAGYGQVVEVDERLACVEAELMSEVAGLAILRSDFSVAEETLYKLIAHLRNHGLWKDAASESDSEHHSTQTAETRTSYTALTSLHFAHLAHARSYSKGADGQSQLERAEKCYLVAEKVAEEDRDAYVRTSARAGRVGLLIGVAARDALSNPPESSLPTNFDSSPYSPSLTALTKSVIHECHTLPGSGALLPIASLLESTLCSSTEIVRAKAHLKHALSLCTASHDNYLRALVIAMISGYYVHTEKRHAGVMLRTADNLAAGLGAPERKGEKGGNGKGERESGKNGEKRGGEKEKEREGEGKRNEGGHRALRMWIKERVRELDARTVDEAV</sequence>
<reference evidence="2 3" key="1">
    <citation type="journal article" date="2019" name="Nat. Ecol. Evol.">
        <title>Megaphylogeny resolves global patterns of mushroom evolution.</title>
        <authorList>
            <person name="Varga T."/>
            <person name="Krizsan K."/>
            <person name="Foldi C."/>
            <person name="Dima B."/>
            <person name="Sanchez-Garcia M."/>
            <person name="Sanchez-Ramirez S."/>
            <person name="Szollosi G.J."/>
            <person name="Szarkandi J.G."/>
            <person name="Papp V."/>
            <person name="Albert L."/>
            <person name="Andreopoulos W."/>
            <person name="Angelini C."/>
            <person name="Antonin V."/>
            <person name="Barry K.W."/>
            <person name="Bougher N.L."/>
            <person name="Buchanan P."/>
            <person name="Buyck B."/>
            <person name="Bense V."/>
            <person name="Catcheside P."/>
            <person name="Chovatia M."/>
            <person name="Cooper J."/>
            <person name="Damon W."/>
            <person name="Desjardin D."/>
            <person name="Finy P."/>
            <person name="Geml J."/>
            <person name="Haridas S."/>
            <person name="Hughes K."/>
            <person name="Justo A."/>
            <person name="Karasinski D."/>
            <person name="Kautmanova I."/>
            <person name="Kiss B."/>
            <person name="Kocsube S."/>
            <person name="Kotiranta H."/>
            <person name="LaButti K.M."/>
            <person name="Lechner B.E."/>
            <person name="Liimatainen K."/>
            <person name="Lipzen A."/>
            <person name="Lukacs Z."/>
            <person name="Mihaltcheva S."/>
            <person name="Morgado L.N."/>
            <person name="Niskanen T."/>
            <person name="Noordeloos M.E."/>
            <person name="Ohm R.A."/>
            <person name="Ortiz-Santana B."/>
            <person name="Ovrebo C."/>
            <person name="Racz N."/>
            <person name="Riley R."/>
            <person name="Savchenko A."/>
            <person name="Shiryaev A."/>
            <person name="Soop K."/>
            <person name="Spirin V."/>
            <person name="Szebenyi C."/>
            <person name="Tomsovsky M."/>
            <person name="Tulloss R.E."/>
            <person name="Uehling J."/>
            <person name="Grigoriev I.V."/>
            <person name="Vagvolgyi C."/>
            <person name="Papp T."/>
            <person name="Martin F.M."/>
            <person name="Miettinen O."/>
            <person name="Hibbett D.S."/>
            <person name="Nagy L.G."/>
        </authorList>
    </citation>
    <scope>NUCLEOTIDE SEQUENCE [LARGE SCALE GENOMIC DNA]</scope>
    <source>
        <strain evidence="2 3">CBS 309.79</strain>
    </source>
</reference>
<feature type="compositionally biased region" description="Low complexity" evidence="1">
    <location>
        <begin position="221"/>
        <end position="232"/>
    </location>
</feature>